<dbReference type="InterPro" id="IPR035965">
    <property type="entry name" value="PAS-like_dom_sf"/>
</dbReference>
<dbReference type="Pfam" id="PF08448">
    <property type="entry name" value="PAS_4"/>
    <property type="match status" value="1"/>
</dbReference>
<sequence length="209" mass="23634">MKSMTETKALLESSNYFYIIIAGMDGNYAYVNPHYAEQFSYISDDFVGQPYHVTMHEDDRQTCQEVSIKCFENPGHLYPATIRKHDGKGGYLYTQWEYKAIFDDAGQPLGIFCLGYNITQFVSDREHLEGAINKIEQTNSLLNKISYQQAHLIRAPLTNILALTEILEKRSDSEELKSICTMIVESAIKLDGVVKGIVDDIGTGQENKS</sequence>
<evidence type="ECO:0000313" key="2">
    <source>
        <dbReference type="EMBL" id="PWS29446.1"/>
    </source>
</evidence>
<dbReference type="InterPro" id="IPR000014">
    <property type="entry name" value="PAS"/>
</dbReference>
<dbReference type="Gene3D" id="3.30.450.20">
    <property type="entry name" value="PAS domain"/>
    <property type="match status" value="1"/>
</dbReference>
<protein>
    <recommendedName>
        <fullName evidence="1">PAS domain-containing protein</fullName>
    </recommendedName>
</protein>
<dbReference type="SUPFAM" id="SSF47384">
    <property type="entry name" value="Homodimeric domain of signal transducing histidine kinase"/>
    <property type="match status" value="1"/>
</dbReference>
<dbReference type="EMBL" id="QGNZ01000001">
    <property type="protein sequence ID" value="PWS29446.1"/>
    <property type="molecule type" value="Genomic_DNA"/>
</dbReference>
<dbReference type="SMART" id="SM00091">
    <property type="entry name" value="PAS"/>
    <property type="match status" value="1"/>
</dbReference>
<dbReference type="CDD" id="cd00130">
    <property type="entry name" value="PAS"/>
    <property type="match status" value="1"/>
</dbReference>
<comment type="caution">
    <text evidence="2">The sequence shown here is derived from an EMBL/GenBank/DDBJ whole genome shotgun (WGS) entry which is preliminary data.</text>
</comment>
<dbReference type="NCBIfam" id="TIGR00229">
    <property type="entry name" value="sensory_box"/>
    <property type="match status" value="1"/>
</dbReference>
<organism evidence="2 3">
    <name type="scientific">Pedobacter yonginense</name>
    <dbReference type="NCBI Taxonomy" id="651869"/>
    <lineage>
        <taxon>Bacteria</taxon>
        <taxon>Pseudomonadati</taxon>
        <taxon>Bacteroidota</taxon>
        <taxon>Sphingobacteriia</taxon>
        <taxon>Sphingobacteriales</taxon>
        <taxon>Sphingobacteriaceae</taxon>
        <taxon>Pedobacter</taxon>
    </lineage>
</organism>
<dbReference type="InterPro" id="IPR013656">
    <property type="entry name" value="PAS_4"/>
</dbReference>
<evidence type="ECO:0000313" key="3">
    <source>
        <dbReference type="Proteomes" id="UP000245379"/>
    </source>
</evidence>
<keyword evidence="3" id="KW-1185">Reference proteome</keyword>
<feature type="domain" description="PAS" evidence="1">
    <location>
        <begin position="5"/>
        <end position="72"/>
    </location>
</feature>
<dbReference type="OrthoDB" id="9124519at2"/>
<proteinExistence type="predicted"/>
<accession>A0A317EW59</accession>
<name>A0A317EW59_9SPHI</name>
<gene>
    <name evidence="2" type="ORF">DHW03_06425</name>
</gene>
<evidence type="ECO:0000259" key="1">
    <source>
        <dbReference type="SMART" id="SM00091"/>
    </source>
</evidence>
<dbReference type="Gene3D" id="1.10.287.130">
    <property type="match status" value="1"/>
</dbReference>
<dbReference type="SUPFAM" id="SSF55785">
    <property type="entry name" value="PYP-like sensor domain (PAS domain)"/>
    <property type="match status" value="1"/>
</dbReference>
<dbReference type="AlphaFoldDB" id="A0A317EW59"/>
<dbReference type="InterPro" id="IPR036097">
    <property type="entry name" value="HisK_dim/P_sf"/>
</dbReference>
<dbReference type="Proteomes" id="UP000245379">
    <property type="component" value="Unassembled WGS sequence"/>
</dbReference>
<dbReference type="GO" id="GO:0000155">
    <property type="term" value="F:phosphorelay sensor kinase activity"/>
    <property type="evidence" value="ECO:0007669"/>
    <property type="project" value="InterPro"/>
</dbReference>
<reference evidence="2 3" key="1">
    <citation type="submission" date="2018-05" db="EMBL/GenBank/DDBJ databases">
        <title>Pedobacter paludis sp. nov., isolated from wetland soil.</title>
        <authorList>
            <person name="Zhang Y."/>
            <person name="Wang G."/>
        </authorList>
    </citation>
    <scope>NUCLEOTIDE SEQUENCE [LARGE SCALE GENOMIC DNA]</scope>
    <source>
        <strain evidence="2 3">KCTC22721</strain>
    </source>
</reference>